<gene>
    <name evidence="4" type="ORF">DKG74_19355</name>
</gene>
<dbReference type="InterPro" id="IPR002347">
    <property type="entry name" value="SDR_fam"/>
</dbReference>
<name>A0A317DX64_9PROT</name>
<dbReference type="PANTHER" id="PTHR43669:SF12">
    <property type="entry name" value="BLR5618 PROTEIN"/>
    <property type="match status" value="1"/>
</dbReference>
<dbReference type="PRINTS" id="PR00080">
    <property type="entry name" value="SDRFAMILY"/>
</dbReference>
<protein>
    <submittedName>
        <fullName evidence="4">3-oxoacyl-ACP reductase</fullName>
    </submittedName>
</protein>
<dbReference type="Gene3D" id="3.40.50.720">
    <property type="entry name" value="NAD(P)-binding Rossmann-like Domain"/>
    <property type="match status" value="1"/>
</dbReference>
<dbReference type="AlphaFoldDB" id="A0A317DX64"/>
<dbReference type="InterPro" id="IPR036291">
    <property type="entry name" value="NAD(P)-bd_dom_sf"/>
</dbReference>
<sequence length="243" mass="24896">MITGAGSGIGRATALAFAAKGDAVVLSGRRVGPLEETRALLADPARGLTVPTDVTDEAQVAALFKAAVNRFGRVDVLFNNAGIFGAGGSVDLVDVAAWRALVEVNLTGSFLCAAEAFRVMKAQAPQGGRIINNGSISAHHPRPFSAAYTATKHAITGLTKSISLDGRPFGITCGQIDIGNAATGMTGQMAVGMPQADGSIKPEPLMDVARAAEAVVFMAGQPTEADISFLTIAATRMPFIGRG</sequence>
<dbReference type="PRINTS" id="PR00081">
    <property type="entry name" value="GDHRDH"/>
</dbReference>
<accession>A0A317DX64</accession>
<dbReference type="InterPro" id="IPR020904">
    <property type="entry name" value="Sc_DH/Rdtase_CS"/>
</dbReference>
<dbReference type="EMBL" id="QGLE01000015">
    <property type="protein sequence ID" value="PWR18446.1"/>
    <property type="molecule type" value="Genomic_DNA"/>
</dbReference>
<organism evidence="4 5">
    <name type="scientific">Zavarzinia aquatilis</name>
    <dbReference type="NCBI Taxonomy" id="2211142"/>
    <lineage>
        <taxon>Bacteria</taxon>
        <taxon>Pseudomonadati</taxon>
        <taxon>Pseudomonadota</taxon>
        <taxon>Alphaproteobacteria</taxon>
        <taxon>Rhodospirillales</taxon>
        <taxon>Zavarziniaceae</taxon>
        <taxon>Zavarzinia</taxon>
    </lineage>
</organism>
<dbReference type="Proteomes" id="UP000245461">
    <property type="component" value="Unassembled WGS sequence"/>
</dbReference>
<keyword evidence="5" id="KW-1185">Reference proteome</keyword>
<dbReference type="GO" id="GO:0016491">
    <property type="term" value="F:oxidoreductase activity"/>
    <property type="evidence" value="ECO:0007669"/>
    <property type="project" value="UniProtKB-KW"/>
</dbReference>
<dbReference type="SUPFAM" id="SSF51735">
    <property type="entry name" value="NAD(P)-binding Rossmann-fold domains"/>
    <property type="match status" value="1"/>
</dbReference>
<keyword evidence="2" id="KW-0560">Oxidoreductase</keyword>
<dbReference type="PROSITE" id="PS00061">
    <property type="entry name" value="ADH_SHORT"/>
    <property type="match status" value="1"/>
</dbReference>
<dbReference type="FunFam" id="3.40.50.720:FF:000084">
    <property type="entry name" value="Short-chain dehydrogenase reductase"/>
    <property type="match status" value="1"/>
</dbReference>
<dbReference type="Pfam" id="PF00106">
    <property type="entry name" value="adh_short"/>
    <property type="match status" value="1"/>
</dbReference>
<evidence type="ECO:0000256" key="3">
    <source>
        <dbReference type="RuleBase" id="RU000363"/>
    </source>
</evidence>
<evidence type="ECO:0000313" key="4">
    <source>
        <dbReference type="EMBL" id="PWR18446.1"/>
    </source>
</evidence>
<dbReference type="PANTHER" id="PTHR43669">
    <property type="entry name" value="5-KETO-D-GLUCONATE 5-REDUCTASE"/>
    <property type="match status" value="1"/>
</dbReference>
<dbReference type="CDD" id="cd05233">
    <property type="entry name" value="SDR_c"/>
    <property type="match status" value="1"/>
</dbReference>
<comment type="caution">
    <text evidence="4">The sequence shown here is derived from an EMBL/GenBank/DDBJ whole genome shotgun (WGS) entry which is preliminary data.</text>
</comment>
<evidence type="ECO:0000256" key="1">
    <source>
        <dbReference type="ARBA" id="ARBA00006484"/>
    </source>
</evidence>
<evidence type="ECO:0000313" key="5">
    <source>
        <dbReference type="Proteomes" id="UP000245461"/>
    </source>
</evidence>
<proteinExistence type="inferred from homology"/>
<reference evidence="4 5" key="1">
    <citation type="submission" date="2018-05" db="EMBL/GenBank/DDBJ databases">
        <title>Zavarzinia sp. HR-AS.</title>
        <authorList>
            <person name="Lee Y."/>
            <person name="Jeon C.O."/>
        </authorList>
    </citation>
    <scope>NUCLEOTIDE SEQUENCE [LARGE SCALE GENOMIC DNA]</scope>
    <source>
        <strain evidence="4 5">HR-AS</strain>
    </source>
</reference>
<evidence type="ECO:0000256" key="2">
    <source>
        <dbReference type="ARBA" id="ARBA00023002"/>
    </source>
</evidence>
<dbReference type="OrthoDB" id="658698at2"/>
<comment type="similarity">
    <text evidence="1 3">Belongs to the short-chain dehydrogenases/reductases (SDR) family.</text>
</comment>